<dbReference type="PROSITE" id="PS51257">
    <property type="entry name" value="PROKAR_LIPOPROTEIN"/>
    <property type="match status" value="1"/>
</dbReference>
<dbReference type="AlphaFoldDB" id="I4AHF1"/>
<dbReference type="HOGENOM" id="CLU_865322_0_0_10"/>
<name>I4AHF1_BERLS</name>
<dbReference type="EMBL" id="CP003345">
    <property type="protein sequence ID" value="AFM03386.1"/>
    <property type="molecule type" value="Genomic_DNA"/>
</dbReference>
<proteinExistence type="predicted"/>
<organism evidence="1 2">
    <name type="scientific">Bernardetia litoralis (strain ATCC 23117 / DSM 6794 / NBRC 15988 / NCIMB 1366 / Fx l1 / Sio-4)</name>
    <name type="common">Flexibacter litoralis</name>
    <dbReference type="NCBI Taxonomy" id="880071"/>
    <lineage>
        <taxon>Bacteria</taxon>
        <taxon>Pseudomonadati</taxon>
        <taxon>Bacteroidota</taxon>
        <taxon>Cytophagia</taxon>
        <taxon>Cytophagales</taxon>
        <taxon>Bernardetiaceae</taxon>
        <taxon>Bernardetia</taxon>
    </lineage>
</organism>
<sequence length="307" mass="37389" precursor="true">MKKQIINKSTLPLAVLAVACWCFYFWQEKENQEFIEETQGIVIDFNEKNRNREYIKNRSLIDRVNSSWVDSIGFVDKYPKSPIKEMFYKNIPKEYNDYLQSIYEFESEFFYAKRYNLDFEYNNVYRKKWLSEAENKFWYLTHKHSDFEKADLHTVNWKETNDETIWLDLVQQRREVIQLVDSIFEANKKQFPTSYVSNNFEGYSTLIPNYETQTMLIKVYWFPSDTKYYSDYGIARRKYISSEYISFQLGDSVYNELKNPRTYHVFTKETNTVIFPIFDKERLKKMEEFERKQFEVPFKIISKKSSK</sequence>
<accession>I4AHF1</accession>
<dbReference type="Proteomes" id="UP000006054">
    <property type="component" value="Chromosome"/>
</dbReference>
<dbReference type="KEGG" id="fli:Fleli_0932"/>
<dbReference type="STRING" id="880071.Fleli_0932"/>
<evidence type="ECO:0000313" key="2">
    <source>
        <dbReference type="Proteomes" id="UP000006054"/>
    </source>
</evidence>
<gene>
    <name evidence="1" type="ordered locus">Fleli_0932</name>
</gene>
<reference evidence="2" key="1">
    <citation type="submission" date="2012-06" db="EMBL/GenBank/DDBJ databases">
        <title>The complete genome of Flexibacter litoralis DSM 6794.</title>
        <authorList>
            <person name="Lucas S."/>
            <person name="Copeland A."/>
            <person name="Lapidus A."/>
            <person name="Glavina del Rio T."/>
            <person name="Dalin E."/>
            <person name="Tice H."/>
            <person name="Bruce D."/>
            <person name="Goodwin L."/>
            <person name="Pitluck S."/>
            <person name="Peters L."/>
            <person name="Ovchinnikova G."/>
            <person name="Lu M."/>
            <person name="Kyrpides N."/>
            <person name="Mavromatis K."/>
            <person name="Ivanova N."/>
            <person name="Brettin T."/>
            <person name="Detter J.C."/>
            <person name="Han C."/>
            <person name="Larimer F."/>
            <person name="Land M."/>
            <person name="Hauser L."/>
            <person name="Markowitz V."/>
            <person name="Cheng J.-F."/>
            <person name="Hugenholtz P."/>
            <person name="Woyke T."/>
            <person name="Wu D."/>
            <person name="Spring S."/>
            <person name="Lang E."/>
            <person name="Kopitz M."/>
            <person name="Brambilla E."/>
            <person name="Klenk H.-P."/>
            <person name="Eisen J.A."/>
        </authorList>
    </citation>
    <scope>NUCLEOTIDE SEQUENCE [LARGE SCALE GENOMIC DNA]</scope>
    <source>
        <strain evidence="2">ATCC 23117 / DSM 6794 / NBRC 15988 / NCIMB 1366 / Sio-4</strain>
    </source>
</reference>
<keyword evidence="2" id="KW-1185">Reference proteome</keyword>
<evidence type="ECO:0000313" key="1">
    <source>
        <dbReference type="EMBL" id="AFM03386.1"/>
    </source>
</evidence>
<dbReference type="RefSeq" id="WP_014796844.1">
    <property type="nucleotide sequence ID" value="NC_018018.1"/>
</dbReference>
<protein>
    <submittedName>
        <fullName evidence="1">Uncharacterized protein</fullName>
    </submittedName>
</protein>